<keyword evidence="2" id="KW-0449">Lipoprotein</keyword>
<dbReference type="Pfam" id="PF26353">
    <property type="entry name" value="YhfM"/>
    <property type="match status" value="1"/>
</dbReference>
<dbReference type="InterPro" id="IPR058780">
    <property type="entry name" value="YhfM-like_dom"/>
</dbReference>
<evidence type="ECO:0000313" key="3">
    <source>
        <dbReference type="Proteomes" id="UP000824633"/>
    </source>
</evidence>
<protein>
    <submittedName>
        <fullName evidence="2">Lipoprotein</fullName>
    </submittedName>
</protein>
<organism evidence="2 3">
    <name type="scientific">Clostridium gelidum</name>
    <dbReference type="NCBI Taxonomy" id="704125"/>
    <lineage>
        <taxon>Bacteria</taxon>
        <taxon>Bacillati</taxon>
        <taxon>Bacillota</taxon>
        <taxon>Clostridia</taxon>
        <taxon>Eubacteriales</taxon>
        <taxon>Clostridiaceae</taxon>
        <taxon>Clostridium</taxon>
    </lineage>
</organism>
<dbReference type="RefSeq" id="WP_224035733.1">
    <property type="nucleotide sequence ID" value="NZ_AP024849.1"/>
</dbReference>
<evidence type="ECO:0000259" key="1">
    <source>
        <dbReference type="Pfam" id="PF26353"/>
    </source>
</evidence>
<name>A0ABM7SWE2_9CLOT</name>
<feature type="domain" description="YhfM-like" evidence="1">
    <location>
        <begin position="45"/>
        <end position="149"/>
    </location>
</feature>
<dbReference type="PROSITE" id="PS51257">
    <property type="entry name" value="PROKAR_LIPOPROTEIN"/>
    <property type="match status" value="1"/>
</dbReference>
<keyword evidence="3" id="KW-1185">Reference proteome</keyword>
<dbReference type="EMBL" id="AP024849">
    <property type="protein sequence ID" value="BCZ44016.1"/>
    <property type="molecule type" value="Genomic_DNA"/>
</dbReference>
<sequence length="279" mass="32614">MKNNKFSIIILTALLTLSMMLSGCTFINNLEVKMNLKNEQFEYIKQNKIDKIVIQNVRDSGFRFMVTNSNAIDDIYKLLSEGSEVSKKSSLDPDYIFEVCIGDEVKEKYQYVVGASERDTGNFYNEYKAFSVSKNLENTIMQNLSVIRKPRDFQYIYYQSILKVIERKKDVLYNDNKVGIDIGTDSDCLKYIFSADLEEFKKNLNKTLPNVHMVNNNYGDFDTVIKVKNRGYNSTTFKTLITVENKKDKSFESYYIVAEYNYKDWDIKVSEPDKMPQDW</sequence>
<dbReference type="Proteomes" id="UP000824633">
    <property type="component" value="Chromosome"/>
</dbReference>
<proteinExistence type="predicted"/>
<reference evidence="3" key="1">
    <citation type="submission" date="2021-07" db="EMBL/GenBank/DDBJ databases">
        <title>Complete genome sequencing of a Clostridium isolate.</title>
        <authorList>
            <person name="Ueki A."/>
            <person name="Tonouchi A."/>
        </authorList>
    </citation>
    <scope>NUCLEOTIDE SEQUENCE [LARGE SCALE GENOMIC DNA]</scope>
    <source>
        <strain evidence="3">C5S11</strain>
    </source>
</reference>
<gene>
    <name evidence="2" type="ORF">psyc5s11_00830</name>
</gene>
<evidence type="ECO:0000313" key="2">
    <source>
        <dbReference type="EMBL" id="BCZ44016.1"/>
    </source>
</evidence>
<accession>A0ABM7SWE2</accession>